<proteinExistence type="predicted"/>
<accession>A0A835UPI3</accession>
<feature type="chain" id="PRO_5032791714" evidence="1">
    <location>
        <begin position="25"/>
        <end position="79"/>
    </location>
</feature>
<dbReference type="Proteomes" id="UP000636800">
    <property type="component" value="Unassembled WGS sequence"/>
</dbReference>
<dbReference type="AlphaFoldDB" id="A0A835UPI3"/>
<reference evidence="2 3" key="1">
    <citation type="journal article" date="2020" name="Nat. Food">
        <title>A phased Vanilla planifolia genome enables genetic improvement of flavour and production.</title>
        <authorList>
            <person name="Hasing T."/>
            <person name="Tang H."/>
            <person name="Brym M."/>
            <person name="Khazi F."/>
            <person name="Huang T."/>
            <person name="Chambers A.H."/>
        </authorList>
    </citation>
    <scope>NUCLEOTIDE SEQUENCE [LARGE SCALE GENOMIC DNA]</scope>
    <source>
        <tissue evidence="2">Leaf</tissue>
    </source>
</reference>
<gene>
    <name evidence="2" type="ORF">HPP92_018586</name>
</gene>
<keyword evidence="3" id="KW-1185">Reference proteome</keyword>
<feature type="signal peptide" evidence="1">
    <location>
        <begin position="1"/>
        <end position="24"/>
    </location>
</feature>
<sequence>MGLPADSLLGLFFLLELDFNRVSTGVISAAIENGMEKPLLRFFTYEGPRTRGWPGPPNFGSPVAPLKSKVYTKKRMQQL</sequence>
<evidence type="ECO:0000256" key="1">
    <source>
        <dbReference type="SAM" id="SignalP"/>
    </source>
</evidence>
<protein>
    <submittedName>
        <fullName evidence="2">Uncharacterized protein</fullName>
    </submittedName>
</protein>
<evidence type="ECO:0000313" key="2">
    <source>
        <dbReference type="EMBL" id="KAG0467006.1"/>
    </source>
</evidence>
<dbReference type="EMBL" id="JADCNL010000009">
    <property type="protein sequence ID" value="KAG0467006.1"/>
    <property type="molecule type" value="Genomic_DNA"/>
</dbReference>
<evidence type="ECO:0000313" key="3">
    <source>
        <dbReference type="Proteomes" id="UP000636800"/>
    </source>
</evidence>
<dbReference type="OrthoDB" id="6275295at2759"/>
<keyword evidence="1" id="KW-0732">Signal</keyword>
<comment type="caution">
    <text evidence="2">The sequence shown here is derived from an EMBL/GenBank/DDBJ whole genome shotgun (WGS) entry which is preliminary data.</text>
</comment>
<name>A0A835UPI3_VANPL</name>
<organism evidence="2 3">
    <name type="scientific">Vanilla planifolia</name>
    <name type="common">Vanilla</name>
    <dbReference type="NCBI Taxonomy" id="51239"/>
    <lineage>
        <taxon>Eukaryota</taxon>
        <taxon>Viridiplantae</taxon>
        <taxon>Streptophyta</taxon>
        <taxon>Embryophyta</taxon>
        <taxon>Tracheophyta</taxon>
        <taxon>Spermatophyta</taxon>
        <taxon>Magnoliopsida</taxon>
        <taxon>Liliopsida</taxon>
        <taxon>Asparagales</taxon>
        <taxon>Orchidaceae</taxon>
        <taxon>Vanilloideae</taxon>
        <taxon>Vanilleae</taxon>
        <taxon>Vanilla</taxon>
    </lineage>
</organism>